<evidence type="ECO:0000313" key="3">
    <source>
        <dbReference type="Proteomes" id="UP000444960"/>
    </source>
</evidence>
<dbReference type="EMBL" id="BJOV01000003">
    <property type="protein sequence ID" value="GEE00888.1"/>
    <property type="molecule type" value="Genomic_DNA"/>
</dbReference>
<dbReference type="Gene3D" id="1.10.10.10">
    <property type="entry name" value="Winged helix-like DNA-binding domain superfamily/Winged helix DNA-binding domain"/>
    <property type="match status" value="1"/>
</dbReference>
<dbReference type="PANTHER" id="PTHR33164:SF99">
    <property type="entry name" value="MARR FAMILY REGULATORY PROTEIN"/>
    <property type="match status" value="1"/>
</dbReference>
<dbReference type="GO" id="GO:0003700">
    <property type="term" value="F:DNA-binding transcription factor activity"/>
    <property type="evidence" value="ECO:0007669"/>
    <property type="project" value="InterPro"/>
</dbReference>
<feature type="domain" description="HTH marR-type" evidence="1">
    <location>
        <begin position="28"/>
        <end position="126"/>
    </location>
</feature>
<protein>
    <submittedName>
        <fullName evidence="2">MarR family transcriptional regulator</fullName>
    </submittedName>
</protein>
<dbReference type="AlphaFoldDB" id="A0A7I9V688"/>
<name>A0A7I9V688_9ACTN</name>
<reference evidence="3" key="1">
    <citation type="submission" date="2019-06" db="EMBL/GenBank/DDBJ databases">
        <title>Gordonia isolated from sludge of a wastewater treatment plant.</title>
        <authorList>
            <person name="Tamura T."/>
            <person name="Aoyama K."/>
            <person name="Kang Y."/>
            <person name="Saito S."/>
            <person name="Akiyama N."/>
            <person name="Yazawa K."/>
            <person name="Gonoi T."/>
            <person name="Mikami Y."/>
        </authorList>
    </citation>
    <scope>NUCLEOTIDE SEQUENCE [LARGE SCALE GENOMIC DNA]</scope>
    <source>
        <strain evidence="3">NBRC 107696</strain>
    </source>
</reference>
<dbReference type="OrthoDB" id="122135at2"/>
<accession>A0A7I9V688</accession>
<evidence type="ECO:0000313" key="2">
    <source>
        <dbReference type="EMBL" id="GEE00888.1"/>
    </source>
</evidence>
<keyword evidence="3" id="KW-1185">Reference proteome</keyword>
<comment type="caution">
    <text evidence="2">The sequence shown here is derived from an EMBL/GenBank/DDBJ whole genome shotgun (WGS) entry which is preliminary data.</text>
</comment>
<proteinExistence type="predicted"/>
<dbReference type="InterPro" id="IPR036388">
    <property type="entry name" value="WH-like_DNA-bd_sf"/>
</dbReference>
<dbReference type="RefSeq" id="WP_161894763.1">
    <property type="nucleotide sequence ID" value="NZ_BJOV01000003.1"/>
</dbReference>
<dbReference type="InterPro" id="IPR039422">
    <property type="entry name" value="MarR/SlyA-like"/>
</dbReference>
<dbReference type="GO" id="GO:0006950">
    <property type="term" value="P:response to stress"/>
    <property type="evidence" value="ECO:0007669"/>
    <property type="project" value="TreeGrafter"/>
</dbReference>
<dbReference type="SMART" id="SM00347">
    <property type="entry name" value="HTH_MARR"/>
    <property type="match status" value="1"/>
</dbReference>
<dbReference type="Proteomes" id="UP000444960">
    <property type="component" value="Unassembled WGS sequence"/>
</dbReference>
<evidence type="ECO:0000259" key="1">
    <source>
        <dbReference type="SMART" id="SM00347"/>
    </source>
</evidence>
<organism evidence="2 3">
    <name type="scientific">Gordonia spumicola</name>
    <dbReference type="NCBI Taxonomy" id="589161"/>
    <lineage>
        <taxon>Bacteria</taxon>
        <taxon>Bacillati</taxon>
        <taxon>Actinomycetota</taxon>
        <taxon>Actinomycetes</taxon>
        <taxon>Mycobacteriales</taxon>
        <taxon>Gordoniaceae</taxon>
        <taxon>Gordonia</taxon>
    </lineage>
</organism>
<dbReference type="PRINTS" id="PR00598">
    <property type="entry name" value="HTHMARR"/>
</dbReference>
<dbReference type="PANTHER" id="PTHR33164">
    <property type="entry name" value="TRANSCRIPTIONAL REGULATOR, MARR FAMILY"/>
    <property type="match status" value="1"/>
</dbReference>
<dbReference type="InterPro" id="IPR036390">
    <property type="entry name" value="WH_DNA-bd_sf"/>
</dbReference>
<dbReference type="Pfam" id="PF12802">
    <property type="entry name" value="MarR_2"/>
    <property type="match status" value="1"/>
</dbReference>
<dbReference type="InterPro" id="IPR000835">
    <property type="entry name" value="HTH_MarR-typ"/>
</dbReference>
<dbReference type="SUPFAM" id="SSF46785">
    <property type="entry name" value="Winged helix' DNA-binding domain"/>
    <property type="match status" value="1"/>
</dbReference>
<gene>
    <name evidence="2" type="ORF">nbrc107696_13340</name>
</gene>
<sequence length="150" mass="15989">MIRDDVEAPFLLMSAFRGLVDAVHSGLADEGFPGVRATHGFALQAIGDGCTSVDLAARLGVSKQAATKTAQSLEALGLIERTLNEHDRRERIITINSRGRTLLALSAAGFRREMAAWRSTVGDHAVDTTLQTLAAIGTDGRADTNLSDWA</sequence>